<dbReference type="Proteomes" id="UP000629098">
    <property type="component" value="Unassembled WGS sequence"/>
</dbReference>
<dbReference type="AlphaFoldDB" id="A0A8J6XBR5"/>
<dbReference type="PANTHER" id="PTHR12526">
    <property type="entry name" value="GLYCOSYLTRANSFERASE"/>
    <property type="match status" value="1"/>
</dbReference>
<sequence>MLKIFKSTKYSSGRFKLAVLDANFYWTEQLFSACRDFADVLLLRPHDFRAFHKQYDRYFIDLKPQPISEGVWEQRICFPPGWFFHYWFLTRHLFAQLIRQFQGDSPLIFVFNYPYYYTLTKDLNAYSIYYNIDDYRQYWLGRESQTPLVERHAVAQADLTLCVADYRASSLKQECPLQADRIAYLPHGCTQEFMVEQPLSAIKPLPQLQAYTRPIAGYIGALTYRFDFTYLAQVVEKLPDVTFVLGGYLPQPSDGSPEWWFGLEQVRRLPNVHFIGQVPHQRLGEYLQSFDVLLMPYSFCNFNLNACPTKLWDYMGTSIPVVANNVVPEVNQWEHVLLIAQNPDDFAQKIRFALANPTWKSLERLEIAKAHTWKLQAKKLQHLLEEQGWLVPQSI</sequence>
<reference evidence="3" key="1">
    <citation type="submission" date="2020-09" db="EMBL/GenBank/DDBJ databases">
        <title>Iningainema tapete sp. nov. (Scytonemataceae, Cyanobacteria) from greenhouses in central Florida (USA) produces two types of nodularin with biosynthetic potential for microcystin-LR and anabaenopeptins.</title>
        <authorList>
            <person name="Berthold D.E."/>
            <person name="Lefler F.W."/>
            <person name="Huang I.-S."/>
            <person name="Abdulla H."/>
            <person name="Zimba P.V."/>
            <person name="Laughinghouse H.D. IV."/>
        </authorList>
    </citation>
    <scope>NUCLEOTIDE SEQUENCE</scope>
    <source>
        <strain evidence="3">BLCCT55</strain>
    </source>
</reference>
<organism evidence="3 4">
    <name type="scientific">Iningainema tapete BLCC-T55</name>
    <dbReference type="NCBI Taxonomy" id="2748662"/>
    <lineage>
        <taxon>Bacteria</taxon>
        <taxon>Bacillati</taxon>
        <taxon>Cyanobacteriota</taxon>
        <taxon>Cyanophyceae</taxon>
        <taxon>Nostocales</taxon>
        <taxon>Scytonemataceae</taxon>
        <taxon>Iningainema tapete</taxon>
    </lineage>
</organism>
<dbReference type="EMBL" id="JACXAE010000039">
    <property type="protein sequence ID" value="MBD2772385.1"/>
    <property type="molecule type" value="Genomic_DNA"/>
</dbReference>
<evidence type="ECO:0000313" key="4">
    <source>
        <dbReference type="Proteomes" id="UP000629098"/>
    </source>
</evidence>
<keyword evidence="4" id="KW-1185">Reference proteome</keyword>
<dbReference type="RefSeq" id="WP_190826868.1">
    <property type="nucleotide sequence ID" value="NZ_CAWPPI010000039.1"/>
</dbReference>
<keyword evidence="2" id="KW-0808">Transferase</keyword>
<dbReference type="GO" id="GO:0016757">
    <property type="term" value="F:glycosyltransferase activity"/>
    <property type="evidence" value="ECO:0007669"/>
    <property type="project" value="UniProtKB-KW"/>
</dbReference>
<gene>
    <name evidence="3" type="ORF">ICL16_09930</name>
</gene>
<evidence type="ECO:0000313" key="3">
    <source>
        <dbReference type="EMBL" id="MBD2772385.1"/>
    </source>
</evidence>
<comment type="caution">
    <text evidence="3">The sequence shown here is derived from an EMBL/GenBank/DDBJ whole genome shotgun (WGS) entry which is preliminary data.</text>
</comment>
<evidence type="ECO:0000256" key="1">
    <source>
        <dbReference type="ARBA" id="ARBA00022676"/>
    </source>
</evidence>
<name>A0A8J6XBR5_9CYAN</name>
<proteinExistence type="predicted"/>
<protein>
    <submittedName>
        <fullName evidence="3">Glycosyltransferase</fullName>
    </submittedName>
</protein>
<evidence type="ECO:0000256" key="2">
    <source>
        <dbReference type="ARBA" id="ARBA00022679"/>
    </source>
</evidence>
<dbReference type="Gene3D" id="3.40.50.2000">
    <property type="entry name" value="Glycogen Phosphorylase B"/>
    <property type="match status" value="1"/>
</dbReference>
<accession>A0A8J6XBR5</accession>
<dbReference type="PANTHER" id="PTHR12526:SF629">
    <property type="entry name" value="TEICHURONIC ACID BIOSYNTHESIS GLYCOSYLTRANSFERASE TUAH-RELATED"/>
    <property type="match status" value="1"/>
</dbReference>
<dbReference type="SUPFAM" id="SSF53756">
    <property type="entry name" value="UDP-Glycosyltransferase/glycogen phosphorylase"/>
    <property type="match status" value="1"/>
</dbReference>
<keyword evidence="1" id="KW-0328">Glycosyltransferase</keyword>
<dbReference type="Pfam" id="PF13692">
    <property type="entry name" value="Glyco_trans_1_4"/>
    <property type="match status" value="1"/>
</dbReference>